<dbReference type="GO" id="GO:0003677">
    <property type="term" value="F:DNA binding"/>
    <property type="evidence" value="ECO:0007669"/>
    <property type="project" value="UniProtKB-UniRule"/>
</dbReference>
<dbReference type="Proteomes" id="UP000477311">
    <property type="component" value="Unassembled WGS sequence"/>
</dbReference>
<feature type="domain" description="DNA polymerase III beta sliding clamp C-terminal" evidence="13">
    <location>
        <begin position="249"/>
        <end position="368"/>
    </location>
</feature>
<keyword evidence="6 10" id="KW-0548">Nucleotidyltransferase</keyword>
<dbReference type="GO" id="GO:0008408">
    <property type="term" value="F:3'-5' exonuclease activity"/>
    <property type="evidence" value="ECO:0007669"/>
    <property type="project" value="InterPro"/>
</dbReference>
<name>A0A6M1RRS7_9BACT</name>
<dbReference type="RefSeq" id="WP_165108808.1">
    <property type="nucleotide sequence ID" value="NZ_JAAKYA010000085.1"/>
</dbReference>
<comment type="subcellular location">
    <subcellularLocation>
        <location evidence="1 10">Cytoplasm</location>
    </subcellularLocation>
</comment>
<organism evidence="14 15">
    <name type="scientific">Limisphaera ngatamarikiensis</name>
    <dbReference type="NCBI Taxonomy" id="1324935"/>
    <lineage>
        <taxon>Bacteria</taxon>
        <taxon>Pseudomonadati</taxon>
        <taxon>Verrucomicrobiota</taxon>
        <taxon>Verrucomicrobiia</taxon>
        <taxon>Limisphaerales</taxon>
        <taxon>Limisphaeraceae</taxon>
        <taxon>Limisphaera</taxon>
    </lineage>
</organism>
<dbReference type="Pfam" id="PF00712">
    <property type="entry name" value="DNA_pol3_beta"/>
    <property type="match status" value="1"/>
</dbReference>
<dbReference type="GO" id="GO:0003887">
    <property type="term" value="F:DNA-directed DNA polymerase activity"/>
    <property type="evidence" value="ECO:0007669"/>
    <property type="project" value="UniProtKB-UniRule"/>
</dbReference>
<keyword evidence="15" id="KW-1185">Reference proteome</keyword>
<dbReference type="GO" id="GO:0006271">
    <property type="term" value="P:DNA strand elongation involved in DNA replication"/>
    <property type="evidence" value="ECO:0007669"/>
    <property type="project" value="TreeGrafter"/>
</dbReference>
<dbReference type="PANTHER" id="PTHR30478">
    <property type="entry name" value="DNA POLYMERASE III SUBUNIT BETA"/>
    <property type="match status" value="1"/>
</dbReference>
<keyword evidence="9" id="KW-0238">DNA-binding</keyword>
<keyword evidence="7 10" id="KW-0235">DNA replication</keyword>
<accession>A0A6M1RRS7</accession>
<dbReference type="Gene3D" id="3.70.10.10">
    <property type="match status" value="1"/>
</dbReference>
<dbReference type="Gene3D" id="3.10.150.10">
    <property type="entry name" value="DNA Polymerase III, subunit A, domain 2"/>
    <property type="match status" value="1"/>
</dbReference>
<dbReference type="CDD" id="cd00140">
    <property type="entry name" value="beta_clamp"/>
    <property type="match status" value="1"/>
</dbReference>
<evidence type="ECO:0000256" key="4">
    <source>
        <dbReference type="ARBA" id="ARBA00022490"/>
    </source>
</evidence>
<feature type="domain" description="DNA polymerase III beta sliding clamp central" evidence="12">
    <location>
        <begin position="129"/>
        <end position="247"/>
    </location>
</feature>
<dbReference type="InterPro" id="IPR022635">
    <property type="entry name" value="DNA_polIII_beta_C"/>
</dbReference>
<evidence type="ECO:0000259" key="11">
    <source>
        <dbReference type="Pfam" id="PF00712"/>
    </source>
</evidence>
<evidence type="ECO:0000256" key="7">
    <source>
        <dbReference type="ARBA" id="ARBA00022705"/>
    </source>
</evidence>
<proteinExistence type="inferred from homology"/>
<evidence type="ECO:0000313" key="14">
    <source>
        <dbReference type="EMBL" id="NGO40323.1"/>
    </source>
</evidence>
<dbReference type="PANTHER" id="PTHR30478:SF0">
    <property type="entry name" value="BETA SLIDING CLAMP"/>
    <property type="match status" value="1"/>
</dbReference>
<evidence type="ECO:0000256" key="3">
    <source>
        <dbReference type="ARBA" id="ARBA00021035"/>
    </source>
</evidence>
<dbReference type="SUPFAM" id="SSF55979">
    <property type="entry name" value="DNA clamp"/>
    <property type="match status" value="3"/>
</dbReference>
<dbReference type="SMART" id="SM00480">
    <property type="entry name" value="POL3Bc"/>
    <property type="match status" value="1"/>
</dbReference>
<feature type="domain" description="DNA polymerase III beta sliding clamp N-terminal" evidence="11">
    <location>
        <begin position="1"/>
        <end position="116"/>
    </location>
</feature>
<dbReference type="InterPro" id="IPR022634">
    <property type="entry name" value="DNA_polIII_beta_N"/>
</dbReference>
<keyword evidence="5 10" id="KW-0808">Transferase</keyword>
<dbReference type="InterPro" id="IPR001001">
    <property type="entry name" value="DNA_polIII_beta"/>
</dbReference>
<evidence type="ECO:0000256" key="9">
    <source>
        <dbReference type="ARBA" id="ARBA00023125"/>
    </source>
</evidence>
<sequence>MNLTIAKEHLLIGLHAVQNVAGGRTTLPVLQNVLLQAEPGQLRLTATDLDILVSCTVPATVGSPGATTVPARTLLGIVRELNGVELEVEADERFICSLRTGPSYYRLRGISPDEFPPQPVFPQGRELEVPRETLASMLRKTSYAVSTDESRHVLNGVCFSIKEDKLTLVATDGRRLALVEHELAVPEGVAAEFILPSKTVNELARLVPGPGPLKLRFSENQAAFEFAGEQGSQILMVSKLVDGNYPNYRQVIPTESQHRVALPREELVRALRRAEFMTSEKANSVKLTFTRNNLAITANSPDVGEARESLAVNYNGNDFSIAFNPRYLIEPLNALDEYEEVFLELTDELSPGVIKVNGPFLYVVMPMRIAT</sequence>
<evidence type="ECO:0000256" key="1">
    <source>
        <dbReference type="ARBA" id="ARBA00004496"/>
    </source>
</evidence>
<protein>
    <recommendedName>
        <fullName evidence="3 10">Beta sliding clamp</fullName>
    </recommendedName>
</protein>
<dbReference type="GO" id="GO:0009360">
    <property type="term" value="C:DNA polymerase III complex"/>
    <property type="evidence" value="ECO:0007669"/>
    <property type="project" value="InterPro"/>
</dbReference>
<comment type="function">
    <text evidence="10">Confers DNA tethering and processivity to DNA polymerases and other proteins. Acts as a clamp, forming a ring around DNA (a reaction catalyzed by the clamp-loading complex) which diffuses in an ATP-independent manner freely and bidirectionally along dsDNA. Initially characterized for its ability to contact the catalytic subunit of DNA polymerase III (Pol III), a complex, multichain enzyme responsible for most of the replicative synthesis in bacteria; Pol III exhibits 3'-5' exonuclease proofreading activity. The beta chain is required for initiation of replication as well as for processivity of DNA replication.</text>
</comment>
<evidence type="ECO:0000256" key="10">
    <source>
        <dbReference type="PIRNR" id="PIRNR000804"/>
    </source>
</evidence>
<gene>
    <name evidence="14" type="primary">dnaN</name>
    <name evidence="14" type="ORF">G4L39_13085</name>
</gene>
<evidence type="ECO:0000256" key="6">
    <source>
        <dbReference type="ARBA" id="ARBA00022695"/>
    </source>
</evidence>
<dbReference type="Pfam" id="PF02768">
    <property type="entry name" value="DNA_pol3_beta_3"/>
    <property type="match status" value="1"/>
</dbReference>
<dbReference type="GO" id="GO:0005737">
    <property type="term" value="C:cytoplasm"/>
    <property type="evidence" value="ECO:0007669"/>
    <property type="project" value="UniProtKB-SubCell"/>
</dbReference>
<comment type="subunit">
    <text evidence="10">Forms a ring-shaped head-to-tail homodimer around DNA.</text>
</comment>
<dbReference type="NCBIfam" id="TIGR00663">
    <property type="entry name" value="dnan"/>
    <property type="match status" value="1"/>
</dbReference>
<evidence type="ECO:0000256" key="5">
    <source>
        <dbReference type="ARBA" id="ARBA00022679"/>
    </source>
</evidence>
<dbReference type="PIRSF" id="PIRSF000804">
    <property type="entry name" value="DNA_pol_III_b"/>
    <property type="match status" value="1"/>
</dbReference>
<evidence type="ECO:0000313" key="15">
    <source>
        <dbReference type="Proteomes" id="UP000477311"/>
    </source>
</evidence>
<evidence type="ECO:0000256" key="8">
    <source>
        <dbReference type="ARBA" id="ARBA00022932"/>
    </source>
</evidence>
<comment type="similarity">
    <text evidence="2 10">Belongs to the beta sliding clamp family.</text>
</comment>
<evidence type="ECO:0000259" key="12">
    <source>
        <dbReference type="Pfam" id="PF02767"/>
    </source>
</evidence>
<evidence type="ECO:0000256" key="2">
    <source>
        <dbReference type="ARBA" id="ARBA00010752"/>
    </source>
</evidence>
<keyword evidence="8 10" id="KW-0239">DNA-directed DNA polymerase</keyword>
<reference evidence="14 15" key="1">
    <citation type="submission" date="2020-02" db="EMBL/GenBank/DDBJ databases">
        <title>Draft genome sequence of Limisphaera ngatamarikiensis NGM72.4T, a thermophilic Verrucomicrobia grouped in subdivision 3.</title>
        <authorList>
            <person name="Carere C.R."/>
            <person name="Steen J."/>
            <person name="Hugenholtz P."/>
            <person name="Stott M.B."/>
        </authorList>
    </citation>
    <scope>NUCLEOTIDE SEQUENCE [LARGE SCALE GENOMIC DNA]</scope>
    <source>
        <strain evidence="14 15">NGM72.4</strain>
    </source>
</reference>
<dbReference type="InterPro" id="IPR022637">
    <property type="entry name" value="DNA_polIII_beta_cen"/>
</dbReference>
<dbReference type="InterPro" id="IPR046938">
    <property type="entry name" value="DNA_clamp_sf"/>
</dbReference>
<keyword evidence="4 10" id="KW-0963">Cytoplasm</keyword>
<dbReference type="AlphaFoldDB" id="A0A6M1RRS7"/>
<evidence type="ECO:0000259" key="13">
    <source>
        <dbReference type="Pfam" id="PF02768"/>
    </source>
</evidence>
<comment type="caution">
    <text evidence="14">The sequence shown here is derived from an EMBL/GenBank/DDBJ whole genome shotgun (WGS) entry which is preliminary data.</text>
</comment>
<dbReference type="Pfam" id="PF02767">
    <property type="entry name" value="DNA_pol3_beta_2"/>
    <property type="match status" value="1"/>
</dbReference>
<dbReference type="EMBL" id="JAAKYA010000085">
    <property type="protein sequence ID" value="NGO40323.1"/>
    <property type="molecule type" value="Genomic_DNA"/>
</dbReference>